<accession>A0AAU7GC63</accession>
<dbReference type="GO" id="GO:0016740">
    <property type="term" value="F:transferase activity"/>
    <property type="evidence" value="ECO:0007669"/>
    <property type="project" value="UniProtKB-KW"/>
</dbReference>
<organism evidence="2">
    <name type="scientific">Leifsonia sp. NPDC080035</name>
    <dbReference type="NCBI Taxonomy" id="3143936"/>
    <lineage>
        <taxon>Bacteria</taxon>
        <taxon>Bacillati</taxon>
        <taxon>Actinomycetota</taxon>
        <taxon>Actinomycetes</taxon>
        <taxon>Micrococcales</taxon>
        <taxon>Microbacteriaceae</taxon>
        <taxon>Leifsonia</taxon>
    </lineage>
</organism>
<dbReference type="PANTHER" id="PTHR21310:SF42">
    <property type="entry name" value="BIFUNCTIONAL AAC_APH"/>
    <property type="match status" value="1"/>
</dbReference>
<keyword evidence="2" id="KW-0808">Transferase</keyword>
<dbReference type="Pfam" id="PF01636">
    <property type="entry name" value="APH"/>
    <property type="match status" value="1"/>
</dbReference>
<dbReference type="InterPro" id="IPR002575">
    <property type="entry name" value="Aminoglycoside_PTrfase"/>
</dbReference>
<proteinExistence type="predicted"/>
<feature type="domain" description="Aminoglycoside phosphotransferase" evidence="1">
    <location>
        <begin position="47"/>
        <end position="271"/>
    </location>
</feature>
<dbReference type="SUPFAM" id="SSF56112">
    <property type="entry name" value="Protein kinase-like (PK-like)"/>
    <property type="match status" value="1"/>
</dbReference>
<dbReference type="RefSeq" id="WP_348788485.1">
    <property type="nucleotide sequence ID" value="NZ_CP157390.1"/>
</dbReference>
<evidence type="ECO:0000313" key="2">
    <source>
        <dbReference type="EMBL" id="XBM48536.1"/>
    </source>
</evidence>
<dbReference type="CDD" id="cd05155">
    <property type="entry name" value="APH_ChoK_like_1"/>
    <property type="match status" value="1"/>
</dbReference>
<dbReference type="EMBL" id="CP157390">
    <property type="protein sequence ID" value="XBM48536.1"/>
    <property type="molecule type" value="Genomic_DNA"/>
</dbReference>
<sequence length="298" mass="32216">MSGAEPGAERSAEPEVRPAIDTGLVRRLVDAQFPRWRDLPIRPVEHDGWDNRTFRLGDELSVRLPSAAGYREQVAKEQRWLPRLAPLLPLPIPEPVAEGAPAEGYPWPWSVYRWLPGRPVVLLGDVSRDAALAEAIGAFLVALRAAPAAGGPAPGTHNFFRGAPPAVYGEEALAAFPVLGADAGRAAALWADATSSRWRGDPVWFHGDVAPGNLLTTDGRLSAVIDFGTSGVGDPACDLVPAWTMFDGAARDAFRAIVGLDEDTWARARGWALWKAAITMRDRPDDAEARATLERILR</sequence>
<dbReference type="PANTHER" id="PTHR21310">
    <property type="entry name" value="AMINOGLYCOSIDE PHOSPHOTRANSFERASE-RELATED-RELATED"/>
    <property type="match status" value="1"/>
</dbReference>
<evidence type="ECO:0000259" key="1">
    <source>
        <dbReference type="Pfam" id="PF01636"/>
    </source>
</evidence>
<dbReference type="InterPro" id="IPR011009">
    <property type="entry name" value="Kinase-like_dom_sf"/>
</dbReference>
<dbReference type="EC" id="2.7.-.-" evidence="2"/>
<reference evidence="2" key="1">
    <citation type="submission" date="2024-05" db="EMBL/GenBank/DDBJ databases">
        <title>The Natural Products Discovery Center: Release of the First 8490 Sequenced Strains for Exploring Actinobacteria Biosynthetic Diversity.</title>
        <authorList>
            <person name="Kalkreuter E."/>
            <person name="Kautsar S.A."/>
            <person name="Yang D."/>
            <person name="Bader C.D."/>
            <person name="Teijaro C.N."/>
            <person name="Fluegel L."/>
            <person name="Davis C.M."/>
            <person name="Simpson J.R."/>
            <person name="Lauterbach L."/>
            <person name="Steele A.D."/>
            <person name="Gui C."/>
            <person name="Meng S."/>
            <person name="Li G."/>
            <person name="Viehrig K."/>
            <person name="Ye F."/>
            <person name="Su P."/>
            <person name="Kiefer A.F."/>
            <person name="Nichols A."/>
            <person name="Cepeda A.J."/>
            <person name="Yan W."/>
            <person name="Fan B."/>
            <person name="Jiang Y."/>
            <person name="Adhikari A."/>
            <person name="Zheng C.-J."/>
            <person name="Schuster L."/>
            <person name="Cowan T.M."/>
            <person name="Smanski M.J."/>
            <person name="Chevrette M.G."/>
            <person name="de Carvalho L.P.S."/>
            <person name="Shen B."/>
        </authorList>
    </citation>
    <scope>NUCLEOTIDE SEQUENCE</scope>
    <source>
        <strain evidence="2">NPDC080035</strain>
    </source>
</reference>
<dbReference type="Gene3D" id="3.90.1200.10">
    <property type="match status" value="1"/>
</dbReference>
<protein>
    <submittedName>
        <fullName evidence="2">Aminoglycoside phosphotransferase family protein</fullName>
        <ecNumber evidence="2">2.7.-.-</ecNumber>
    </submittedName>
</protein>
<name>A0AAU7GC63_9MICO</name>
<dbReference type="AlphaFoldDB" id="A0AAU7GC63"/>
<gene>
    <name evidence="2" type="ORF">AAME72_01455</name>
</gene>
<dbReference type="Gene3D" id="3.30.200.20">
    <property type="entry name" value="Phosphorylase Kinase, domain 1"/>
    <property type="match status" value="1"/>
</dbReference>
<dbReference type="InterPro" id="IPR051678">
    <property type="entry name" value="AGP_Transferase"/>
</dbReference>